<dbReference type="GO" id="GO:0008233">
    <property type="term" value="F:peptidase activity"/>
    <property type="evidence" value="ECO:0007669"/>
    <property type="project" value="UniProtKB-KW"/>
</dbReference>
<evidence type="ECO:0000313" key="1">
    <source>
        <dbReference type="EMBL" id="PWA84639.1"/>
    </source>
</evidence>
<keyword evidence="1" id="KW-0067">ATP-binding</keyword>
<accession>A0A2U1PFW6</accession>
<keyword evidence="1" id="KW-0547">Nucleotide-binding</keyword>
<proteinExistence type="predicted"/>
<dbReference type="EMBL" id="PKPP01001207">
    <property type="protein sequence ID" value="PWA84639.1"/>
    <property type="molecule type" value="Genomic_DNA"/>
</dbReference>
<keyword evidence="1" id="KW-0378">Hydrolase</keyword>
<dbReference type="InterPro" id="IPR036628">
    <property type="entry name" value="Clp_N_dom_sf"/>
</dbReference>
<sequence>MGLDTNGIPCDHQEHVLGIDLMVNKTKTHVCGDIKIVDSNDGASHSVDSSELRFRLAIEIPYTPRAKHVLQTLLLDVSGHNYIGSEDLLLGWLRESEGVATRVLENLGADPNNIPTQAHYLHHLFFLLLISKTITDSHKRVLDLIS</sequence>
<reference evidence="1 2" key="1">
    <citation type="journal article" date="2018" name="Mol. Plant">
        <title>The genome of Artemisia annua provides insight into the evolution of Asteraceae family and artemisinin biosynthesis.</title>
        <authorList>
            <person name="Shen Q."/>
            <person name="Zhang L."/>
            <person name="Liao Z."/>
            <person name="Wang S."/>
            <person name="Yan T."/>
            <person name="Shi P."/>
            <person name="Liu M."/>
            <person name="Fu X."/>
            <person name="Pan Q."/>
            <person name="Wang Y."/>
            <person name="Lv Z."/>
            <person name="Lu X."/>
            <person name="Zhang F."/>
            <person name="Jiang W."/>
            <person name="Ma Y."/>
            <person name="Chen M."/>
            <person name="Hao X."/>
            <person name="Li L."/>
            <person name="Tang Y."/>
            <person name="Lv G."/>
            <person name="Zhou Y."/>
            <person name="Sun X."/>
            <person name="Brodelius P.E."/>
            <person name="Rose J.K.C."/>
            <person name="Tang K."/>
        </authorList>
    </citation>
    <scope>NUCLEOTIDE SEQUENCE [LARGE SCALE GENOMIC DNA]</scope>
    <source>
        <strain evidence="2">cv. Huhao1</strain>
        <tissue evidence="1">Leaf</tissue>
    </source>
</reference>
<dbReference type="GO" id="GO:0006508">
    <property type="term" value="P:proteolysis"/>
    <property type="evidence" value="ECO:0007669"/>
    <property type="project" value="UniProtKB-KW"/>
</dbReference>
<dbReference type="OrthoDB" id="1727168at2759"/>
<organism evidence="1 2">
    <name type="scientific">Artemisia annua</name>
    <name type="common">Sweet wormwood</name>
    <dbReference type="NCBI Taxonomy" id="35608"/>
    <lineage>
        <taxon>Eukaryota</taxon>
        <taxon>Viridiplantae</taxon>
        <taxon>Streptophyta</taxon>
        <taxon>Embryophyta</taxon>
        <taxon>Tracheophyta</taxon>
        <taxon>Spermatophyta</taxon>
        <taxon>Magnoliopsida</taxon>
        <taxon>eudicotyledons</taxon>
        <taxon>Gunneridae</taxon>
        <taxon>Pentapetalae</taxon>
        <taxon>asterids</taxon>
        <taxon>campanulids</taxon>
        <taxon>Asterales</taxon>
        <taxon>Asteraceae</taxon>
        <taxon>Asteroideae</taxon>
        <taxon>Anthemideae</taxon>
        <taxon>Artemisiinae</taxon>
        <taxon>Artemisia</taxon>
    </lineage>
</organism>
<dbReference type="Gene3D" id="1.10.1780.10">
    <property type="entry name" value="Clp, N-terminal domain"/>
    <property type="match status" value="1"/>
</dbReference>
<evidence type="ECO:0000313" key="2">
    <source>
        <dbReference type="Proteomes" id="UP000245207"/>
    </source>
</evidence>
<dbReference type="Proteomes" id="UP000245207">
    <property type="component" value="Unassembled WGS sequence"/>
</dbReference>
<gene>
    <name evidence="1" type="ORF">CTI12_AA156570</name>
</gene>
<dbReference type="SUPFAM" id="SSF81923">
    <property type="entry name" value="Double Clp-N motif"/>
    <property type="match status" value="1"/>
</dbReference>
<keyword evidence="1" id="KW-0645">Protease</keyword>
<name>A0A2U1PFW6_ARTAN</name>
<protein>
    <submittedName>
        <fullName evidence="1">ATP-dependent Clp protease ATP-binding subunit clpA, chloroplastic</fullName>
    </submittedName>
</protein>
<dbReference type="AlphaFoldDB" id="A0A2U1PFW6"/>
<dbReference type="STRING" id="35608.A0A2U1PFW6"/>
<comment type="caution">
    <text evidence="1">The sequence shown here is derived from an EMBL/GenBank/DDBJ whole genome shotgun (WGS) entry which is preliminary data.</text>
</comment>
<keyword evidence="2" id="KW-1185">Reference proteome</keyword>
<dbReference type="GO" id="GO:0005524">
    <property type="term" value="F:ATP binding"/>
    <property type="evidence" value="ECO:0007669"/>
    <property type="project" value="UniProtKB-KW"/>
</dbReference>